<sequence>MNFKYSFLIDLLDNSHLMEIDYFEYKVRNGDTLKSVASRIGMTGEELKLFHNSHCQKMDRVWFENLNEVKILLVPTNFKTEKEKEQERKNNLPSVVLSDSFFAKTYNICEAIETSFQPDVKINYIIDLNLRKNQTILTYAQKDFKSDGNIPDDKVSDLSIACMKSIMPIEFTLDHQGRITGFSDHKKITTIFATQRKELEDFYIGEITKKYMDSFENNTLDAKFLLQQFQSTLVFQTLFPKMEWFHKKTDWIEVFYFFQNSFPIQCKMNIEQENEDDHLVITTIKGKTTDLYNLQEMIRGIRLNKAATETVSGEITLKYTTHKKNKDLLHAKASLLLKYEEEPIHQHNITITQG</sequence>
<reference evidence="2" key="1">
    <citation type="journal article" date="2019" name="Int. J. Syst. Evol. Microbiol.">
        <title>The Global Catalogue of Microorganisms (GCM) 10K type strain sequencing project: providing services to taxonomists for standard genome sequencing and annotation.</title>
        <authorList>
            <consortium name="The Broad Institute Genomics Platform"/>
            <consortium name="The Broad Institute Genome Sequencing Center for Infectious Disease"/>
            <person name="Wu L."/>
            <person name="Ma J."/>
        </authorList>
    </citation>
    <scope>NUCLEOTIDE SEQUENCE [LARGE SCALE GENOMIC DNA]</scope>
    <source>
        <strain evidence="2">CECT 7798</strain>
    </source>
</reference>
<protein>
    <recommendedName>
        <fullName evidence="3">LysM domain-containing protein</fullName>
    </recommendedName>
</protein>
<dbReference type="EMBL" id="JBHRYO010000002">
    <property type="protein sequence ID" value="MFC3755937.1"/>
    <property type="molecule type" value="Genomic_DNA"/>
</dbReference>
<comment type="caution">
    <text evidence="1">The sequence shown here is derived from an EMBL/GenBank/DDBJ whole genome shotgun (WGS) entry which is preliminary data.</text>
</comment>
<dbReference type="Proteomes" id="UP001595735">
    <property type="component" value="Unassembled WGS sequence"/>
</dbReference>
<evidence type="ECO:0000313" key="1">
    <source>
        <dbReference type="EMBL" id="MFC3755937.1"/>
    </source>
</evidence>
<evidence type="ECO:0008006" key="3">
    <source>
        <dbReference type="Google" id="ProtNLM"/>
    </source>
</evidence>
<organism evidence="1 2">
    <name type="scientific">Chryseobacterium tructae</name>
    <dbReference type="NCBI Taxonomy" id="1037380"/>
    <lineage>
        <taxon>Bacteria</taxon>
        <taxon>Pseudomonadati</taxon>
        <taxon>Bacteroidota</taxon>
        <taxon>Flavobacteriia</taxon>
        <taxon>Flavobacteriales</taxon>
        <taxon>Weeksellaceae</taxon>
        <taxon>Chryseobacterium group</taxon>
        <taxon>Chryseobacterium</taxon>
    </lineage>
</organism>
<gene>
    <name evidence="1" type="ORF">ACFONJ_08175</name>
</gene>
<name>A0ABV7XTW3_9FLAO</name>
<proteinExistence type="predicted"/>
<evidence type="ECO:0000313" key="2">
    <source>
        <dbReference type="Proteomes" id="UP001595735"/>
    </source>
</evidence>
<keyword evidence="2" id="KW-1185">Reference proteome</keyword>
<accession>A0ABV7XTW3</accession>